<evidence type="ECO:0000313" key="10">
    <source>
        <dbReference type="EMBL" id="NDY56540.1"/>
    </source>
</evidence>
<name>A0A7K3NK32_9BACT</name>
<dbReference type="GO" id="GO:0006355">
    <property type="term" value="P:regulation of DNA-templated transcription"/>
    <property type="evidence" value="ECO:0007669"/>
    <property type="project" value="InterPro"/>
</dbReference>
<dbReference type="InterPro" id="IPR025943">
    <property type="entry name" value="Sigma_54_int_dom_ATP-bd_2"/>
</dbReference>
<dbReference type="InterPro" id="IPR058031">
    <property type="entry name" value="AAA_lid_NorR"/>
</dbReference>
<dbReference type="Pfam" id="PF02954">
    <property type="entry name" value="HTH_8"/>
    <property type="match status" value="1"/>
</dbReference>
<feature type="domain" description="Sigma-54 factor interaction" evidence="8">
    <location>
        <begin position="137"/>
        <end position="366"/>
    </location>
</feature>
<evidence type="ECO:0000256" key="5">
    <source>
        <dbReference type="ARBA" id="ARBA00023163"/>
    </source>
</evidence>
<dbReference type="Gene3D" id="3.40.50.2300">
    <property type="match status" value="1"/>
</dbReference>
<reference evidence="10 11" key="1">
    <citation type="submission" date="2020-02" db="EMBL/GenBank/DDBJ databases">
        <title>Comparative genomics of sulfur disproportionating microorganisms.</title>
        <authorList>
            <person name="Ward L.M."/>
            <person name="Bertran E."/>
            <person name="Johnston D.T."/>
        </authorList>
    </citation>
    <scope>NUCLEOTIDE SEQUENCE [LARGE SCALE GENOMIC DNA]</scope>
    <source>
        <strain evidence="10 11">DSM 3696</strain>
    </source>
</reference>
<dbReference type="PANTHER" id="PTHR32071">
    <property type="entry name" value="TRANSCRIPTIONAL REGULATORY PROTEIN"/>
    <property type="match status" value="1"/>
</dbReference>
<keyword evidence="3" id="KW-0805">Transcription regulation</keyword>
<dbReference type="Gene3D" id="1.10.8.60">
    <property type="match status" value="1"/>
</dbReference>
<feature type="region of interest" description="Disordered" evidence="7">
    <location>
        <begin position="392"/>
        <end position="452"/>
    </location>
</feature>
<dbReference type="SUPFAM" id="SSF46689">
    <property type="entry name" value="Homeodomain-like"/>
    <property type="match status" value="1"/>
</dbReference>
<dbReference type="RefSeq" id="WP_163301593.1">
    <property type="nucleotide sequence ID" value="NZ_JAAGRQ010000022.1"/>
</dbReference>
<comment type="caution">
    <text evidence="10">The sequence shown here is derived from an EMBL/GenBank/DDBJ whole genome shotgun (WGS) entry which is preliminary data.</text>
</comment>
<feature type="domain" description="Response regulatory" evidence="9">
    <location>
        <begin position="3"/>
        <end position="117"/>
    </location>
</feature>
<dbReference type="Gene3D" id="3.40.50.300">
    <property type="entry name" value="P-loop containing nucleotide triphosphate hydrolases"/>
    <property type="match status" value="1"/>
</dbReference>
<accession>A0A7K3NK32</accession>
<dbReference type="PROSITE" id="PS50045">
    <property type="entry name" value="SIGMA54_INTERACT_4"/>
    <property type="match status" value="1"/>
</dbReference>
<dbReference type="PROSITE" id="PS00676">
    <property type="entry name" value="SIGMA54_INTERACT_2"/>
    <property type="match status" value="1"/>
</dbReference>
<evidence type="ECO:0000256" key="7">
    <source>
        <dbReference type="SAM" id="MobiDB-lite"/>
    </source>
</evidence>
<dbReference type="SUPFAM" id="SSF52540">
    <property type="entry name" value="P-loop containing nucleoside triphosphate hydrolases"/>
    <property type="match status" value="1"/>
</dbReference>
<dbReference type="InterPro" id="IPR011006">
    <property type="entry name" value="CheY-like_superfamily"/>
</dbReference>
<evidence type="ECO:0000256" key="2">
    <source>
        <dbReference type="ARBA" id="ARBA00022840"/>
    </source>
</evidence>
<dbReference type="InterPro" id="IPR009057">
    <property type="entry name" value="Homeodomain-like_sf"/>
</dbReference>
<evidence type="ECO:0000313" key="11">
    <source>
        <dbReference type="Proteomes" id="UP000469724"/>
    </source>
</evidence>
<dbReference type="InterPro" id="IPR001789">
    <property type="entry name" value="Sig_transdc_resp-reg_receiver"/>
</dbReference>
<dbReference type="FunFam" id="3.40.50.300:FF:000006">
    <property type="entry name" value="DNA-binding transcriptional regulator NtrC"/>
    <property type="match status" value="1"/>
</dbReference>
<dbReference type="GO" id="GO:0043565">
    <property type="term" value="F:sequence-specific DNA binding"/>
    <property type="evidence" value="ECO:0007669"/>
    <property type="project" value="InterPro"/>
</dbReference>
<dbReference type="AlphaFoldDB" id="A0A7K3NK32"/>
<dbReference type="PROSITE" id="PS00688">
    <property type="entry name" value="SIGMA54_INTERACT_3"/>
    <property type="match status" value="1"/>
</dbReference>
<gene>
    <name evidence="10" type="ORF">G3N56_07265</name>
</gene>
<dbReference type="InterPro" id="IPR025662">
    <property type="entry name" value="Sigma_54_int_dom_ATP-bd_1"/>
</dbReference>
<keyword evidence="4" id="KW-0238">DNA-binding</keyword>
<dbReference type="InterPro" id="IPR003593">
    <property type="entry name" value="AAA+_ATPase"/>
</dbReference>
<evidence type="ECO:0000256" key="1">
    <source>
        <dbReference type="ARBA" id="ARBA00022741"/>
    </source>
</evidence>
<protein>
    <submittedName>
        <fullName evidence="10">Sigma-54-dependent Fis family transcriptional regulator</fullName>
    </submittedName>
</protein>
<sequence>MARLLLLDDDAVFRETMSRVLTRMGHDVACAENLKEGRIRLWAERPDVVFLDLRLPDGHGLTLMPDLKQGLDAPEVIIVTGEEDPRGAELAIKSGAWDYLQKPVTPASLALPLARALEYRAQKAAKRPRAVLKREGIVGGSRAIEECLELVAQAAESDAGVLVTGETGTGKELFARAIHANSLRANSNFVVVDCAALPETLVESVLFGHVKGAFTGADRDRDGLFRLADGGTLFLDEIGELSPAIQKVFLRVLQDGRFRAVGAKHESQSDFRLVAATNRDLGIMAERGGFREDLLYRLKTMVISLPPLRIRPEDIKPLAIHHMNRLCERYRIHTKGFSEEFFAALATHAWPGNVRELFNTLERVLLQHRDQPVLYPMHLPDDIRIRAIRAGAGGRPGAATPSGQETGGAGWGDPAQARGGEMSGEGLNDRQGEAPGDSLAWQSREGGDAGGLSAPISAWKKYRRMALDEAEHRYLRELMAASGGNVTRASALSGLSPSRLYDLLRKYGLATR</sequence>
<evidence type="ECO:0000256" key="6">
    <source>
        <dbReference type="PROSITE-ProRule" id="PRU00169"/>
    </source>
</evidence>
<dbReference type="Pfam" id="PF25601">
    <property type="entry name" value="AAA_lid_14"/>
    <property type="match status" value="1"/>
</dbReference>
<dbReference type="CDD" id="cd00156">
    <property type="entry name" value="REC"/>
    <property type="match status" value="1"/>
</dbReference>
<dbReference type="SUPFAM" id="SSF52172">
    <property type="entry name" value="CheY-like"/>
    <property type="match status" value="1"/>
</dbReference>
<dbReference type="Gene3D" id="1.10.10.60">
    <property type="entry name" value="Homeodomain-like"/>
    <property type="match status" value="1"/>
</dbReference>
<organism evidence="10 11">
    <name type="scientific">Desulfolutivibrio sulfodismutans</name>
    <dbReference type="NCBI Taxonomy" id="63561"/>
    <lineage>
        <taxon>Bacteria</taxon>
        <taxon>Pseudomonadati</taxon>
        <taxon>Thermodesulfobacteriota</taxon>
        <taxon>Desulfovibrionia</taxon>
        <taxon>Desulfovibrionales</taxon>
        <taxon>Desulfovibrionaceae</taxon>
        <taxon>Desulfolutivibrio</taxon>
    </lineage>
</organism>
<dbReference type="InterPro" id="IPR025944">
    <property type="entry name" value="Sigma_54_int_dom_CS"/>
</dbReference>
<keyword evidence="2" id="KW-0067">ATP-binding</keyword>
<dbReference type="GO" id="GO:0005524">
    <property type="term" value="F:ATP binding"/>
    <property type="evidence" value="ECO:0007669"/>
    <property type="project" value="UniProtKB-KW"/>
</dbReference>
<feature type="modified residue" description="4-aspartylphosphate" evidence="6">
    <location>
        <position position="52"/>
    </location>
</feature>
<dbReference type="Pfam" id="PF00158">
    <property type="entry name" value="Sigma54_activat"/>
    <property type="match status" value="1"/>
</dbReference>
<dbReference type="SMART" id="SM00382">
    <property type="entry name" value="AAA"/>
    <property type="match status" value="1"/>
</dbReference>
<dbReference type="InterPro" id="IPR002078">
    <property type="entry name" value="Sigma_54_int"/>
</dbReference>
<dbReference type="Proteomes" id="UP000469724">
    <property type="component" value="Unassembled WGS sequence"/>
</dbReference>
<evidence type="ECO:0000259" key="9">
    <source>
        <dbReference type="PROSITE" id="PS50110"/>
    </source>
</evidence>
<dbReference type="PROSITE" id="PS50110">
    <property type="entry name" value="RESPONSE_REGULATORY"/>
    <property type="match status" value="1"/>
</dbReference>
<dbReference type="InterPro" id="IPR027417">
    <property type="entry name" value="P-loop_NTPase"/>
</dbReference>
<evidence type="ECO:0000259" key="8">
    <source>
        <dbReference type="PROSITE" id="PS50045"/>
    </source>
</evidence>
<keyword evidence="5" id="KW-0804">Transcription</keyword>
<evidence type="ECO:0000256" key="3">
    <source>
        <dbReference type="ARBA" id="ARBA00023015"/>
    </source>
</evidence>
<evidence type="ECO:0000256" key="4">
    <source>
        <dbReference type="ARBA" id="ARBA00023125"/>
    </source>
</evidence>
<dbReference type="PANTHER" id="PTHR32071:SF113">
    <property type="entry name" value="ALGINATE BIOSYNTHESIS TRANSCRIPTIONAL REGULATORY PROTEIN ALGB"/>
    <property type="match status" value="1"/>
</dbReference>
<keyword evidence="6" id="KW-0597">Phosphoprotein</keyword>
<dbReference type="CDD" id="cd00009">
    <property type="entry name" value="AAA"/>
    <property type="match status" value="1"/>
</dbReference>
<dbReference type="SMART" id="SM00448">
    <property type="entry name" value="REC"/>
    <property type="match status" value="1"/>
</dbReference>
<keyword evidence="11" id="KW-1185">Reference proteome</keyword>
<proteinExistence type="predicted"/>
<dbReference type="InterPro" id="IPR002197">
    <property type="entry name" value="HTH_Fis"/>
</dbReference>
<keyword evidence="1" id="KW-0547">Nucleotide-binding</keyword>
<dbReference type="EMBL" id="JAAGRQ010000022">
    <property type="protein sequence ID" value="NDY56540.1"/>
    <property type="molecule type" value="Genomic_DNA"/>
</dbReference>
<dbReference type="PROSITE" id="PS00675">
    <property type="entry name" value="SIGMA54_INTERACT_1"/>
    <property type="match status" value="1"/>
</dbReference>
<dbReference type="GO" id="GO:0000160">
    <property type="term" value="P:phosphorelay signal transduction system"/>
    <property type="evidence" value="ECO:0007669"/>
    <property type="project" value="InterPro"/>
</dbReference>
<dbReference type="Pfam" id="PF00072">
    <property type="entry name" value="Response_reg"/>
    <property type="match status" value="1"/>
</dbReference>